<reference evidence="1 2" key="1">
    <citation type="submission" date="2023-07" db="EMBL/GenBank/DDBJ databases">
        <title>Comparative genomics of wheat-associated soil bacteria to identify genetic determinants of phenazine resistance.</title>
        <authorList>
            <person name="Mouncey N."/>
        </authorList>
    </citation>
    <scope>NUCLEOTIDE SEQUENCE [LARGE SCALE GENOMIC DNA]</scope>
    <source>
        <strain evidence="1 2">W2I16</strain>
    </source>
</reference>
<evidence type="ECO:0000313" key="2">
    <source>
        <dbReference type="Proteomes" id="UP001223072"/>
    </source>
</evidence>
<dbReference type="EMBL" id="JAUSZS010000007">
    <property type="protein sequence ID" value="MDQ0935709.1"/>
    <property type="molecule type" value="Genomic_DNA"/>
</dbReference>
<evidence type="ECO:0000313" key="1">
    <source>
        <dbReference type="EMBL" id="MDQ0935709.1"/>
    </source>
</evidence>
<accession>A0ABU0RUP3</accession>
<protein>
    <submittedName>
        <fullName evidence="1">Uncharacterized protein</fullName>
    </submittedName>
</protein>
<keyword evidence="2" id="KW-1185">Reference proteome</keyword>
<dbReference type="Proteomes" id="UP001223072">
    <property type="component" value="Unassembled WGS sequence"/>
</dbReference>
<sequence>MLSYDIAQPEIAHLYTVGLARDYNVRGTSR</sequence>
<proteinExistence type="predicted"/>
<name>A0ABU0RUP3_9ACTN</name>
<gene>
    <name evidence="1" type="ORF">QFZ49_005681</name>
</gene>
<comment type="caution">
    <text evidence="1">The sequence shown here is derived from an EMBL/GenBank/DDBJ whole genome shotgun (WGS) entry which is preliminary data.</text>
</comment>
<organism evidence="1 2">
    <name type="scientific">Streptomyces turgidiscabies</name>
    <dbReference type="NCBI Taxonomy" id="85558"/>
    <lineage>
        <taxon>Bacteria</taxon>
        <taxon>Bacillati</taxon>
        <taxon>Actinomycetota</taxon>
        <taxon>Actinomycetes</taxon>
        <taxon>Kitasatosporales</taxon>
        <taxon>Streptomycetaceae</taxon>
        <taxon>Streptomyces</taxon>
    </lineage>
</organism>